<evidence type="ECO:0000259" key="7">
    <source>
        <dbReference type="PROSITE" id="PS51918"/>
    </source>
</evidence>
<dbReference type="GO" id="GO:0008168">
    <property type="term" value="F:methyltransferase activity"/>
    <property type="evidence" value="ECO:0007669"/>
    <property type="project" value="UniProtKB-KW"/>
</dbReference>
<keyword evidence="5" id="KW-0408">Iron</keyword>
<keyword evidence="8" id="KW-0489">Methyltransferase</keyword>
<dbReference type="InterPro" id="IPR013785">
    <property type="entry name" value="Aldolase_TIM"/>
</dbReference>
<sequence length="342" mass="39904">MRKSRHFRLLARCRAERRLQGLRRRNQRNRQDEILRKALSYRTLLQRPWKSVTDTEPYSKPNMLSQGGVFRNHADKFLQSLGEPSWRREQVLKGIYKARYKMEMDCTPEEKPAVEFERVKRLVRVTMPKSFFCTHTEIKRVQGEPLGNPKIFDALRILNAKELFGMSYRRLNISTVGVIPGIRKLTEDFPQVNLAFSLHSPFTEERNKLVPLNKMFPMGEVFDALDQHIRSTGRRIWICYLLLDGINDSADHARALAQMIRDRPVETRYLYHVNLLPYNVGRAVPEHFNRLGIEGTENFQRILQEHRVTSSYRNSFGHGIDAACGQLFAGYEEARSSRGAII</sequence>
<keyword evidence="8" id="KW-0808">Transferase</keyword>
<dbReference type="InterPro" id="IPR007197">
    <property type="entry name" value="rSAM"/>
</dbReference>
<dbReference type="EMBL" id="CAXAMM010016224">
    <property type="protein sequence ID" value="CAK9038366.1"/>
    <property type="molecule type" value="Genomic_DNA"/>
</dbReference>
<evidence type="ECO:0000313" key="8">
    <source>
        <dbReference type="EMBL" id="CAK9038366.1"/>
    </source>
</evidence>
<keyword evidence="2" id="KW-0004">4Fe-4S</keyword>
<evidence type="ECO:0000256" key="4">
    <source>
        <dbReference type="ARBA" id="ARBA00022723"/>
    </source>
</evidence>
<keyword evidence="4" id="KW-0479">Metal-binding</keyword>
<protein>
    <submittedName>
        <fullName evidence="8">Ribosomal RNA large subunit methyltransferase Cfr (23S rRNA (Adenine(2503)-C(8))-methyltransferase) (23S rRNA m8A2503 methyltransferase)</fullName>
    </submittedName>
</protein>
<keyword evidence="6" id="KW-0411">Iron-sulfur</keyword>
<name>A0ABP0LGR7_9DINO</name>
<dbReference type="PROSITE" id="PS51918">
    <property type="entry name" value="RADICAL_SAM"/>
    <property type="match status" value="1"/>
</dbReference>
<evidence type="ECO:0000313" key="9">
    <source>
        <dbReference type="Proteomes" id="UP001642464"/>
    </source>
</evidence>
<evidence type="ECO:0000256" key="2">
    <source>
        <dbReference type="ARBA" id="ARBA00022485"/>
    </source>
</evidence>
<evidence type="ECO:0000256" key="3">
    <source>
        <dbReference type="ARBA" id="ARBA00022691"/>
    </source>
</evidence>
<organism evidence="8 9">
    <name type="scientific">Durusdinium trenchii</name>
    <dbReference type="NCBI Taxonomy" id="1381693"/>
    <lineage>
        <taxon>Eukaryota</taxon>
        <taxon>Sar</taxon>
        <taxon>Alveolata</taxon>
        <taxon>Dinophyceae</taxon>
        <taxon>Suessiales</taxon>
        <taxon>Symbiodiniaceae</taxon>
        <taxon>Durusdinium</taxon>
    </lineage>
</organism>
<dbReference type="PANTHER" id="PTHR30544">
    <property type="entry name" value="23S RRNA METHYLTRANSFERASE"/>
    <property type="match status" value="1"/>
</dbReference>
<dbReference type="Proteomes" id="UP001642464">
    <property type="component" value="Unassembled WGS sequence"/>
</dbReference>
<dbReference type="InterPro" id="IPR058240">
    <property type="entry name" value="rSAM_sf"/>
</dbReference>
<evidence type="ECO:0000256" key="1">
    <source>
        <dbReference type="ARBA" id="ARBA00001966"/>
    </source>
</evidence>
<keyword evidence="3" id="KW-0949">S-adenosyl-L-methionine</keyword>
<gene>
    <name evidence="8" type="ORF">SCF082_LOCUS22577</name>
</gene>
<comment type="caution">
    <text evidence="8">The sequence shown here is derived from an EMBL/GenBank/DDBJ whole genome shotgun (WGS) entry which is preliminary data.</text>
</comment>
<dbReference type="PANTHER" id="PTHR30544:SF5">
    <property type="entry name" value="RADICAL SAM CORE DOMAIN-CONTAINING PROTEIN"/>
    <property type="match status" value="1"/>
</dbReference>
<dbReference type="GO" id="GO:0032259">
    <property type="term" value="P:methylation"/>
    <property type="evidence" value="ECO:0007669"/>
    <property type="project" value="UniProtKB-KW"/>
</dbReference>
<comment type="cofactor">
    <cofactor evidence="1">
        <name>[4Fe-4S] cluster</name>
        <dbReference type="ChEBI" id="CHEBI:49883"/>
    </cofactor>
</comment>
<feature type="domain" description="Radical SAM core" evidence="7">
    <location>
        <begin position="68"/>
        <end position="313"/>
    </location>
</feature>
<keyword evidence="9" id="KW-1185">Reference proteome</keyword>
<accession>A0ABP0LGR7</accession>
<dbReference type="InterPro" id="IPR040072">
    <property type="entry name" value="Methyltransferase_A"/>
</dbReference>
<proteinExistence type="predicted"/>
<evidence type="ECO:0000256" key="6">
    <source>
        <dbReference type="ARBA" id="ARBA00023014"/>
    </source>
</evidence>
<reference evidence="8 9" key="1">
    <citation type="submission" date="2024-02" db="EMBL/GenBank/DDBJ databases">
        <authorList>
            <person name="Chen Y."/>
            <person name="Shah S."/>
            <person name="Dougan E. K."/>
            <person name="Thang M."/>
            <person name="Chan C."/>
        </authorList>
    </citation>
    <scope>NUCLEOTIDE SEQUENCE [LARGE SCALE GENOMIC DNA]</scope>
</reference>
<evidence type="ECO:0000256" key="5">
    <source>
        <dbReference type="ARBA" id="ARBA00023004"/>
    </source>
</evidence>
<dbReference type="Gene3D" id="3.20.20.70">
    <property type="entry name" value="Aldolase class I"/>
    <property type="match status" value="1"/>
</dbReference>
<dbReference type="SUPFAM" id="SSF102114">
    <property type="entry name" value="Radical SAM enzymes"/>
    <property type="match status" value="1"/>
</dbReference>